<dbReference type="PANTHER" id="PTHR10160:SF19">
    <property type="entry name" value="PROTON-TRANSLOCATING NAD(P)(+) TRANSHYDROGENASE"/>
    <property type="match status" value="1"/>
</dbReference>
<dbReference type="InterPro" id="IPR036291">
    <property type="entry name" value="NAD(P)-bd_dom_sf"/>
</dbReference>
<dbReference type="GO" id="GO:0008750">
    <property type="term" value="F:proton-translocating NAD(P)+ transhydrogenase activity"/>
    <property type="evidence" value="ECO:0007669"/>
    <property type="project" value="UniProtKB-EC"/>
</dbReference>
<evidence type="ECO:0000259" key="9">
    <source>
        <dbReference type="SMART" id="SM01002"/>
    </source>
</evidence>
<evidence type="ECO:0000256" key="6">
    <source>
        <dbReference type="ARBA" id="ARBA00022967"/>
    </source>
</evidence>
<evidence type="ECO:0000259" key="10">
    <source>
        <dbReference type="SMART" id="SM01003"/>
    </source>
</evidence>
<sequence>MSENHQPKIIGILKTPNDPRVCLLPKEVKRLTKELKYIVHFEPGLGDSLQIEDNQYIEAGASCVSREDIFKTSDLITSVNHTFNGETLKQGSHFIGIFNPLFHSSKLNIYKEHAASVYSLDLLPRTTLAQSMDVLSSMASLSGYRAVIKSADFFNGIFPMFTTAAGTLTPAKVLILGAGVAGLQAIATARRLGAVVEAFDVRTSAGEEVRSLGATFVEVEGHTESASAGGYAVEQTEEYKQKQKELIHQHILSANVVISTANIPGRKAPLLIETRSVEAMQAGSVIIDLAAEQGGNCELSKNNQVINHKGVTILGNSNLAAEISNAASRLLSNNYFSFLKYMDKANKENDPLLTPSQVLSKGEWTHPHFK</sequence>
<feature type="domain" description="Alanine dehydrogenase/pyridine nucleotide transhydrogenase NAD(H)-binding" evidence="9">
    <location>
        <begin position="151"/>
        <end position="315"/>
    </location>
</feature>
<evidence type="ECO:0000256" key="7">
    <source>
        <dbReference type="ARBA" id="ARBA00023027"/>
    </source>
</evidence>
<comment type="function">
    <text evidence="1">The transhydrogenation between NADH and NADP is coupled to respiration and ATP hydrolysis and functions as a proton pump across the membrane.</text>
</comment>
<dbReference type="PANTHER" id="PTHR10160">
    <property type="entry name" value="NAD(P) TRANSHYDROGENASE"/>
    <property type="match status" value="1"/>
</dbReference>
<dbReference type="STRING" id="797419.SAMN05216556_11462"/>
<dbReference type="OrthoDB" id="9804592at2"/>
<organism evidence="11 12">
    <name type="scientific">Aequorivita viscosa</name>
    <dbReference type="NCBI Taxonomy" id="797419"/>
    <lineage>
        <taxon>Bacteria</taxon>
        <taxon>Pseudomonadati</taxon>
        <taxon>Bacteroidota</taxon>
        <taxon>Flavobacteriia</taxon>
        <taxon>Flavobacteriales</taxon>
        <taxon>Flavobacteriaceae</taxon>
        <taxon>Aequorivita</taxon>
    </lineage>
</organism>
<evidence type="ECO:0000256" key="4">
    <source>
        <dbReference type="ARBA" id="ARBA00022741"/>
    </source>
</evidence>
<dbReference type="InterPro" id="IPR008143">
    <property type="entry name" value="Ala_DH/PNT_CS2"/>
</dbReference>
<dbReference type="GO" id="GO:0006740">
    <property type="term" value="P:NADPH regeneration"/>
    <property type="evidence" value="ECO:0007669"/>
    <property type="project" value="TreeGrafter"/>
</dbReference>
<evidence type="ECO:0000313" key="11">
    <source>
        <dbReference type="EMBL" id="SHJ28990.1"/>
    </source>
</evidence>
<name>A0A1M6I3P1_9FLAO</name>
<keyword evidence="5" id="KW-0521">NADP</keyword>
<dbReference type="EC" id="7.1.1.1" evidence="3"/>
<evidence type="ECO:0000256" key="1">
    <source>
        <dbReference type="ARBA" id="ARBA00003943"/>
    </source>
</evidence>
<dbReference type="Pfam" id="PF01262">
    <property type="entry name" value="AlaDh_PNT_C"/>
    <property type="match status" value="1"/>
</dbReference>
<evidence type="ECO:0000256" key="3">
    <source>
        <dbReference type="ARBA" id="ARBA00012943"/>
    </source>
</evidence>
<comment type="similarity">
    <text evidence="2">Belongs to the AlaDH/PNT family.</text>
</comment>
<dbReference type="Pfam" id="PF05222">
    <property type="entry name" value="AlaDh_PNT_N"/>
    <property type="match status" value="1"/>
</dbReference>
<dbReference type="SUPFAM" id="SSF52283">
    <property type="entry name" value="Formate/glycerate dehydrogenase catalytic domain-like"/>
    <property type="match status" value="1"/>
</dbReference>
<dbReference type="Proteomes" id="UP000184172">
    <property type="component" value="Unassembled WGS sequence"/>
</dbReference>
<comment type="catalytic activity">
    <reaction evidence="8">
        <text>NAD(+) + NADPH + H(+)(in) = NADH + NADP(+) + H(+)(out)</text>
        <dbReference type="Rhea" id="RHEA:47992"/>
        <dbReference type="ChEBI" id="CHEBI:15378"/>
        <dbReference type="ChEBI" id="CHEBI:57540"/>
        <dbReference type="ChEBI" id="CHEBI:57783"/>
        <dbReference type="ChEBI" id="CHEBI:57945"/>
        <dbReference type="ChEBI" id="CHEBI:58349"/>
        <dbReference type="EC" id="7.1.1.1"/>
    </reaction>
</comment>
<protein>
    <recommendedName>
        <fullName evidence="3">proton-translocating NAD(P)(+) transhydrogenase</fullName>
        <ecNumber evidence="3">7.1.1.1</ecNumber>
    </recommendedName>
</protein>
<dbReference type="InterPro" id="IPR007698">
    <property type="entry name" value="AlaDH/PNT_NAD(H)-bd"/>
</dbReference>
<evidence type="ECO:0000256" key="5">
    <source>
        <dbReference type="ARBA" id="ARBA00022857"/>
    </source>
</evidence>
<dbReference type="SMART" id="SM01003">
    <property type="entry name" value="AlaDh_PNT_N"/>
    <property type="match status" value="1"/>
</dbReference>
<dbReference type="CDD" id="cd05304">
    <property type="entry name" value="Rubrum_tdh"/>
    <property type="match status" value="1"/>
</dbReference>
<dbReference type="PROSITE" id="PS00837">
    <property type="entry name" value="ALADH_PNT_2"/>
    <property type="match status" value="1"/>
</dbReference>
<evidence type="ECO:0000256" key="2">
    <source>
        <dbReference type="ARBA" id="ARBA00005689"/>
    </source>
</evidence>
<dbReference type="Gene3D" id="3.40.50.720">
    <property type="entry name" value="NAD(P)-binding Rossmann-like Domain"/>
    <property type="match status" value="2"/>
</dbReference>
<keyword evidence="12" id="KW-1185">Reference proteome</keyword>
<keyword evidence="6" id="KW-1278">Translocase</keyword>
<dbReference type="SUPFAM" id="SSF51735">
    <property type="entry name" value="NAD(P)-binding Rossmann-fold domains"/>
    <property type="match status" value="1"/>
</dbReference>
<dbReference type="AlphaFoldDB" id="A0A1M6I3P1"/>
<gene>
    <name evidence="11" type="ORF">SAMN04487908_11315</name>
</gene>
<dbReference type="GO" id="GO:0050661">
    <property type="term" value="F:NADP binding"/>
    <property type="evidence" value="ECO:0007669"/>
    <property type="project" value="TreeGrafter"/>
</dbReference>
<keyword evidence="4" id="KW-0547">Nucleotide-binding</keyword>
<dbReference type="GO" id="GO:0016491">
    <property type="term" value="F:oxidoreductase activity"/>
    <property type="evidence" value="ECO:0007669"/>
    <property type="project" value="InterPro"/>
</dbReference>
<dbReference type="SMART" id="SM01002">
    <property type="entry name" value="AlaDh_PNT_C"/>
    <property type="match status" value="1"/>
</dbReference>
<accession>A0A1M6I3P1</accession>
<dbReference type="RefSeq" id="WP_073218294.1">
    <property type="nucleotide sequence ID" value="NZ_FNNS01000014.1"/>
</dbReference>
<evidence type="ECO:0000313" key="12">
    <source>
        <dbReference type="Proteomes" id="UP000184172"/>
    </source>
</evidence>
<reference evidence="12" key="1">
    <citation type="submission" date="2016-11" db="EMBL/GenBank/DDBJ databases">
        <authorList>
            <person name="Varghese N."/>
            <person name="Submissions S."/>
        </authorList>
    </citation>
    <scope>NUCLEOTIDE SEQUENCE [LARGE SCALE GENOMIC DNA]</scope>
    <source>
        <strain evidence="12">DSM 26349</strain>
    </source>
</reference>
<feature type="domain" description="Alanine dehydrogenase/pyridine nucleotide transhydrogenase N-terminal" evidence="10">
    <location>
        <begin position="11"/>
        <end position="142"/>
    </location>
</feature>
<evidence type="ECO:0000256" key="8">
    <source>
        <dbReference type="ARBA" id="ARBA00048202"/>
    </source>
</evidence>
<dbReference type="EMBL" id="FQYV01000013">
    <property type="protein sequence ID" value="SHJ28990.1"/>
    <property type="molecule type" value="Genomic_DNA"/>
</dbReference>
<dbReference type="InterPro" id="IPR007886">
    <property type="entry name" value="AlaDH/PNT_N"/>
</dbReference>
<dbReference type="GO" id="GO:0005886">
    <property type="term" value="C:plasma membrane"/>
    <property type="evidence" value="ECO:0007669"/>
    <property type="project" value="TreeGrafter"/>
</dbReference>
<proteinExistence type="inferred from homology"/>
<keyword evidence="7" id="KW-0520">NAD</keyword>